<dbReference type="EMBL" id="JACGLT010000005">
    <property type="protein sequence ID" value="MBA6152773.1"/>
    <property type="molecule type" value="Genomic_DNA"/>
</dbReference>
<dbReference type="InterPro" id="IPR029044">
    <property type="entry name" value="Nucleotide-diphossugar_trans"/>
</dbReference>
<dbReference type="PANTHER" id="PTHR22916:SF3">
    <property type="entry name" value="UDP-GLCNAC:BETAGAL BETA-1,3-N-ACETYLGLUCOSAMINYLTRANSFERASE-LIKE PROTEIN 1"/>
    <property type="match status" value="1"/>
</dbReference>
<dbReference type="InterPro" id="IPR001173">
    <property type="entry name" value="Glyco_trans_2-like"/>
</dbReference>
<protein>
    <submittedName>
        <fullName evidence="2">Glycosyltransferase family 2 protein</fullName>
    </submittedName>
</protein>
<dbReference type="GO" id="GO:0016758">
    <property type="term" value="F:hexosyltransferase activity"/>
    <property type="evidence" value="ECO:0007669"/>
    <property type="project" value="UniProtKB-ARBA"/>
</dbReference>
<dbReference type="Proteomes" id="UP000541857">
    <property type="component" value="Unassembled WGS sequence"/>
</dbReference>
<evidence type="ECO:0000313" key="2">
    <source>
        <dbReference type="EMBL" id="MBA6152773.1"/>
    </source>
</evidence>
<name>A0A7W2R3M0_9FLAO</name>
<dbReference type="Pfam" id="PF00535">
    <property type="entry name" value="Glycos_transf_2"/>
    <property type="match status" value="1"/>
</dbReference>
<dbReference type="SUPFAM" id="SSF53448">
    <property type="entry name" value="Nucleotide-diphospho-sugar transferases"/>
    <property type="match status" value="1"/>
</dbReference>
<keyword evidence="2" id="KW-0808">Transferase</keyword>
<reference evidence="2 3" key="1">
    <citation type="submission" date="2020-07" db="EMBL/GenBank/DDBJ databases">
        <title>Bacterium isolated from marine sediment.</title>
        <authorList>
            <person name="Shang D."/>
        </authorList>
    </citation>
    <scope>NUCLEOTIDE SEQUENCE [LARGE SCALE GENOMIC DNA]</scope>
    <source>
        <strain evidence="2 3">F6074</strain>
    </source>
</reference>
<evidence type="ECO:0000259" key="1">
    <source>
        <dbReference type="Pfam" id="PF00535"/>
    </source>
</evidence>
<organism evidence="2 3">
    <name type="scientific">Gelidibacter maritimus</name>
    <dbReference type="NCBI Taxonomy" id="2761487"/>
    <lineage>
        <taxon>Bacteria</taxon>
        <taxon>Pseudomonadati</taxon>
        <taxon>Bacteroidota</taxon>
        <taxon>Flavobacteriia</taxon>
        <taxon>Flavobacteriales</taxon>
        <taxon>Flavobacteriaceae</taxon>
        <taxon>Gelidibacter</taxon>
    </lineage>
</organism>
<dbReference type="AlphaFoldDB" id="A0A7W2R3M0"/>
<sequence>MISVLIPVYNHHIVALVKELHQQLMSSGKTFEIIVMDDFSESQIIIENSVIDSLSHTHLHKSSKNYGRVQTRQRLSDKANYEWLLFLDADVMPESPNFIQNYINLIVKDHDAIYGGFSYSKTAPEADRVLRWEYGRKQEEVDAKIRNTKPYKIVISANFLIKKSVFNSINSKITTHGYGYDNYFGALLKQNRIDVFHINNPVQHLGIEPSAVFLHKTEEAVDTLLKLYQDDKMKDHENGLLSFFITLKKYRLHHVFSYIYKAFDAQMRKNLLDKKPSIPLLQLYRLSYMCYKSNLNRK</sequence>
<dbReference type="PANTHER" id="PTHR22916">
    <property type="entry name" value="GLYCOSYLTRANSFERASE"/>
    <property type="match status" value="1"/>
</dbReference>
<gene>
    <name evidence="2" type="ORF">H3Z82_08565</name>
</gene>
<dbReference type="RefSeq" id="WP_182204918.1">
    <property type="nucleotide sequence ID" value="NZ_JACGLT010000005.1"/>
</dbReference>
<comment type="caution">
    <text evidence="2">The sequence shown here is derived from an EMBL/GenBank/DDBJ whole genome shotgun (WGS) entry which is preliminary data.</text>
</comment>
<accession>A0A7W2R3M0</accession>
<feature type="domain" description="Glycosyltransferase 2-like" evidence="1">
    <location>
        <begin position="3"/>
        <end position="167"/>
    </location>
</feature>
<dbReference type="Gene3D" id="3.90.550.10">
    <property type="entry name" value="Spore Coat Polysaccharide Biosynthesis Protein SpsA, Chain A"/>
    <property type="match status" value="1"/>
</dbReference>
<proteinExistence type="predicted"/>
<dbReference type="CDD" id="cd00761">
    <property type="entry name" value="Glyco_tranf_GTA_type"/>
    <property type="match status" value="1"/>
</dbReference>
<keyword evidence="3" id="KW-1185">Reference proteome</keyword>
<evidence type="ECO:0000313" key="3">
    <source>
        <dbReference type="Proteomes" id="UP000541857"/>
    </source>
</evidence>